<reference evidence="3 4" key="1">
    <citation type="submission" date="2015-04" db="EMBL/GenBank/DDBJ databases">
        <title>The draft genome sequence of Roseovarius sp.R12b.</title>
        <authorList>
            <person name="Li G."/>
            <person name="Lai Q."/>
            <person name="Shao Z."/>
            <person name="Yan P."/>
        </authorList>
    </citation>
    <scope>NUCLEOTIDE SEQUENCE [LARGE SCALE GENOMIC DNA]</scope>
    <source>
        <strain evidence="3 4">R12B</strain>
    </source>
</reference>
<feature type="modified residue" description="4-aspartylphosphate" evidence="1">
    <location>
        <position position="53"/>
    </location>
</feature>
<proteinExistence type="predicted"/>
<dbReference type="SMART" id="SM00448">
    <property type="entry name" value="REC"/>
    <property type="match status" value="1"/>
</dbReference>
<dbReference type="PANTHER" id="PTHR44520">
    <property type="entry name" value="RESPONSE REGULATOR RCP1-RELATED"/>
    <property type="match status" value="1"/>
</dbReference>
<dbReference type="GO" id="GO:0000160">
    <property type="term" value="P:phosphorelay signal transduction system"/>
    <property type="evidence" value="ECO:0007669"/>
    <property type="project" value="InterPro"/>
</dbReference>
<feature type="domain" description="Response regulatory" evidence="2">
    <location>
        <begin position="1"/>
        <end position="123"/>
    </location>
</feature>
<comment type="caution">
    <text evidence="3">The sequence shown here is derived from an EMBL/GenBank/DDBJ whole genome shotgun (WGS) entry which is preliminary data.</text>
</comment>
<dbReference type="AlphaFoldDB" id="A0A0T5NRY8"/>
<protein>
    <recommendedName>
        <fullName evidence="2">Response regulatory domain-containing protein</fullName>
    </recommendedName>
</protein>
<dbReference type="PATRIC" id="fig|1641875.4.peg.852"/>
<evidence type="ECO:0000313" key="4">
    <source>
        <dbReference type="Proteomes" id="UP000051295"/>
    </source>
</evidence>
<accession>A0A0T5NRY8</accession>
<dbReference type="Gene3D" id="3.40.50.2300">
    <property type="match status" value="1"/>
</dbReference>
<organism evidence="3 4">
    <name type="scientific">Roseovarius atlanticus</name>
    <dbReference type="NCBI Taxonomy" id="1641875"/>
    <lineage>
        <taxon>Bacteria</taxon>
        <taxon>Pseudomonadati</taxon>
        <taxon>Pseudomonadota</taxon>
        <taxon>Alphaproteobacteria</taxon>
        <taxon>Rhodobacterales</taxon>
        <taxon>Roseobacteraceae</taxon>
        <taxon>Roseovarius</taxon>
    </lineage>
</organism>
<dbReference type="PANTHER" id="PTHR44520:SF2">
    <property type="entry name" value="RESPONSE REGULATOR RCP1"/>
    <property type="match status" value="1"/>
</dbReference>
<dbReference type="PROSITE" id="PS50110">
    <property type="entry name" value="RESPONSE_REGULATORY"/>
    <property type="match status" value="1"/>
</dbReference>
<keyword evidence="4" id="KW-1185">Reference proteome</keyword>
<gene>
    <name evidence="3" type="ORF">XM53_15210</name>
</gene>
<sequence length="130" mass="14848">MLIDDDTFFHVACERLMRRSGLVKKLLAFPMAEDALEFLARPDRPEIDVLFLDVNMPRMNGFTFLEEAVARFGKDFCRMIIVMLTSSVDPRDVERARQFRAIDEFANKPLVQAQIEEIAARLKSGGRPAA</sequence>
<dbReference type="SUPFAM" id="SSF52172">
    <property type="entry name" value="CheY-like"/>
    <property type="match status" value="1"/>
</dbReference>
<keyword evidence="1" id="KW-0597">Phosphoprotein</keyword>
<name>A0A0T5NRY8_9RHOB</name>
<dbReference type="Proteomes" id="UP000051295">
    <property type="component" value="Unassembled WGS sequence"/>
</dbReference>
<dbReference type="EMBL" id="LAXJ01000018">
    <property type="protein sequence ID" value="KRS11687.1"/>
    <property type="molecule type" value="Genomic_DNA"/>
</dbReference>
<dbReference type="STRING" id="1641875.XM53_15210"/>
<dbReference type="Pfam" id="PF00072">
    <property type="entry name" value="Response_reg"/>
    <property type="match status" value="1"/>
</dbReference>
<dbReference type="OrthoDB" id="9793549at2"/>
<evidence type="ECO:0000256" key="1">
    <source>
        <dbReference type="PROSITE-ProRule" id="PRU00169"/>
    </source>
</evidence>
<dbReference type="InterPro" id="IPR011006">
    <property type="entry name" value="CheY-like_superfamily"/>
</dbReference>
<dbReference type="InterPro" id="IPR001789">
    <property type="entry name" value="Sig_transdc_resp-reg_receiver"/>
</dbReference>
<evidence type="ECO:0000313" key="3">
    <source>
        <dbReference type="EMBL" id="KRS11687.1"/>
    </source>
</evidence>
<evidence type="ECO:0000259" key="2">
    <source>
        <dbReference type="PROSITE" id="PS50110"/>
    </source>
</evidence>
<dbReference type="InterPro" id="IPR052893">
    <property type="entry name" value="TCS_response_regulator"/>
</dbReference>